<accession>A0A6N7VQX1</accession>
<dbReference type="RefSeq" id="WP_154544213.1">
    <property type="nucleotide sequence ID" value="NZ_VULO01000005.1"/>
</dbReference>
<gene>
    <name evidence="2" type="ORF">FYJ24_05005</name>
</gene>
<dbReference type="AlphaFoldDB" id="A0A6N7VQX1"/>
<dbReference type="EMBL" id="VULO01000005">
    <property type="protein sequence ID" value="MSS84134.1"/>
    <property type="molecule type" value="Genomic_DNA"/>
</dbReference>
<comment type="caution">
    <text evidence="2">The sequence shown here is derived from an EMBL/GenBank/DDBJ whole genome shotgun (WGS) entry which is preliminary data.</text>
</comment>
<proteinExistence type="predicted"/>
<evidence type="ECO:0000256" key="1">
    <source>
        <dbReference type="SAM" id="Coils"/>
    </source>
</evidence>
<evidence type="ECO:0000313" key="2">
    <source>
        <dbReference type="EMBL" id="MSS84134.1"/>
    </source>
</evidence>
<name>A0A6N7VQX1_9ACTO</name>
<sequence>MAITKFDLVAAENPIPGDPDMIAAAANDYANLAESIGDAVNTLDDITGRNATLRGQSVVALQQELTEIRDQLSKVQTSYRKTSTALDTYHPVLRNCKDAVEAIQMTVRVLADALTDAQEKRYSIEEEMRLLIGEPLTDEEYSEQHDQLFRSSNNLETRIANLNTQIDGYVDEANTHYNTSLQAAQTAADTITSSLDSSMIDAWNETEQKVLQSASKVGGIFAYGLGILSLVAVPLDGGSSYWLAMASFGLATATLGIDVVLLTQYDEGTWEGVLIDGAFLALPGAGKLASKFPGFRNFKGPNARLAEDVEAARKSVLATGPVKTPPVNGFDKSPAFEVLDKVWRSLGENTGSVERLNRLIQWKPLTAADIVLINQALESQGIAFRWNVTKKVYECVGEPVVNAAVKEAVGVE</sequence>
<keyword evidence="3" id="KW-1185">Reference proteome</keyword>
<organism evidence="2 3">
    <name type="scientific">Scrofimicrobium canadense</name>
    <dbReference type="NCBI Taxonomy" id="2652290"/>
    <lineage>
        <taxon>Bacteria</taxon>
        <taxon>Bacillati</taxon>
        <taxon>Actinomycetota</taxon>
        <taxon>Actinomycetes</taxon>
        <taxon>Actinomycetales</taxon>
        <taxon>Actinomycetaceae</taxon>
        <taxon>Scrofimicrobium</taxon>
    </lineage>
</organism>
<keyword evidence="1" id="KW-0175">Coiled coil</keyword>
<evidence type="ECO:0000313" key="3">
    <source>
        <dbReference type="Proteomes" id="UP000470875"/>
    </source>
</evidence>
<feature type="coiled-coil region" evidence="1">
    <location>
        <begin position="145"/>
        <end position="172"/>
    </location>
</feature>
<reference evidence="2 3" key="1">
    <citation type="submission" date="2019-08" db="EMBL/GenBank/DDBJ databases">
        <title>In-depth cultivation of the pig gut microbiome towards novel bacterial diversity and tailored functional studies.</title>
        <authorList>
            <person name="Wylensek D."/>
            <person name="Hitch T.C.A."/>
            <person name="Clavel T."/>
        </authorList>
    </citation>
    <scope>NUCLEOTIDE SEQUENCE [LARGE SCALE GENOMIC DNA]</scope>
    <source>
        <strain evidence="2 3">WB03_NA08</strain>
    </source>
</reference>
<dbReference type="Proteomes" id="UP000470875">
    <property type="component" value="Unassembled WGS sequence"/>
</dbReference>
<protein>
    <submittedName>
        <fullName evidence="2">Uncharacterized protein</fullName>
    </submittedName>
</protein>